<dbReference type="EMBL" id="CAKASE010000082">
    <property type="protein sequence ID" value="CAG9584668.1"/>
    <property type="molecule type" value="Genomic_DNA"/>
</dbReference>
<sequence length="82" mass="9466">MIATSYGLRATSGATSYETSPVKRYPIAFLLLFRYENHSLLQSVFRIIFFLPTNESELHIPVPMSILTMFEVQVSHIRISMR</sequence>
<comment type="caution">
    <text evidence="1">The sequence shown here is derived from an EMBL/GenBank/DDBJ whole genome shotgun (WGS) entry which is preliminary data.</text>
</comment>
<gene>
    <name evidence="1" type="ORF">DCHRY22_LOCUS15220</name>
</gene>
<evidence type="ECO:0000313" key="2">
    <source>
        <dbReference type="Proteomes" id="UP000789524"/>
    </source>
</evidence>
<organism evidence="1 2">
    <name type="scientific">Danaus chrysippus</name>
    <name type="common">African queen</name>
    <dbReference type="NCBI Taxonomy" id="151541"/>
    <lineage>
        <taxon>Eukaryota</taxon>
        <taxon>Metazoa</taxon>
        <taxon>Ecdysozoa</taxon>
        <taxon>Arthropoda</taxon>
        <taxon>Hexapoda</taxon>
        <taxon>Insecta</taxon>
        <taxon>Pterygota</taxon>
        <taxon>Neoptera</taxon>
        <taxon>Endopterygota</taxon>
        <taxon>Lepidoptera</taxon>
        <taxon>Glossata</taxon>
        <taxon>Ditrysia</taxon>
        <taxon>Papilionoidea</taxon>
        <taxon>Nymphalidae</taxon>
        <taxon>Danainae</taxon>
        <taxon>Danaini</taxon>
        <taxon>Danaina</taxon>
        <taxon>Danaus</taxon>
        <taxon>Anosia</taxon>
    </lineage>
</organism>
<name>A0A8J2WCN2_9NEOP</name>
<dbReference type="Proteomes" id="UP000789524">
    <property type="component" value="Unassembled WGS sequence"/>
</dbReference>
<proteinExistence type="predicted"/>
<dbReference type="AlphaFoldDB" id="A0A8J2WCN2"/>
<evidence type="ECO:0000313" key="1">
    <source>
        <dbReference type="EMBL" id="CAG9584668.1"/>
    </source>
</evidence>
<reference evidence="1" key="1">
    <citation type="submission" date="2021-09" db="EMBL/GenBank/DDBJ databases">
        <authorList>
            <person name="Martin H S."/>
        </authorList>
    </citation>
    <scope>NUCLEOTIDE SEQUENCE</scope>
</reference>
<keyword evidence="2" id="KW-1185">Reference proteome</keyword>
<accession>A0A8J2WCN2</accession>
<protein>
    <submittedName>
        <fullName evidence="1">(African queen) hypothetical protein</fullName>
    </submittedName>
</protein>